<sequence>MLNQRHDQTIANAKASLDAERQLQSLANDIDATLLNVFPDSATFTRKTNFVYEIAALFTVVGIPFHLYRGEAWSAERGKLDLEGAEGHEWLEVPTRFGRVIVDPTLRCKLMDVWEDGIDFDIPTVLTPKQAAGIGRAFCGERQPLDDYFFSTNTNEAENALGDVRLLAENHARFFGSVAAERREPAVLETD</sequence>
<evidence type="ECO:0000313" key="1">
    <source>
        <dbReference type="EMBL" id="RCV93599.1"/>
    </source>
</evidence>
<gene>
    <name evidence="1" type="ORF">DU506_00145</name>
</gene>
<organism evidence="1 2">
    <name type="scientific">Vreelandella rituensis</name>
    <dbReference type="NCBI Taxonomy" id="2282306"/>
    <lineage>
        <taxon>Bacteria</taxon>
        <taxon>Pseudomonadati</taxon>
        <taxon>Pseudomonadota</taxon>
        <taxon>Gammaproteobacteria</taxon>
        <taxon>Oceanospirillales</taxon>
        <taxon>Halomonadaceae</taxon>
        <taxon>Vreelandella</taxon>
    </lineage>
</organism>
<dbReference type="Proteomes" id="UP000253204">
    <property type="component" value="Unassembled WGS sequence"/>
</dbReference>
<name>A0A368U8T9_9GAMM</name>
<accession>A0A368U8T9</accession>
<protein>
    <submittedName>
        <fullName evidence="1">Uncharacterized protein</fullName>
    </submittedName>
</protein>
<dbReference type="AlphaFoldDB" id="A0A368U8T9"/>
<comment type="caution">
    <text evidence="1">The sequence shown here is derived from an EMBL/GenBank/DDBJ whole genome shotgun (WGS) entry which is preliminary data.</text>
</comment>
<reference evidence="1 2" key="1">
    <citation type="submission" date="2018-07" db="EMBL/GenBank/DDBJ databases">
        <title>Halomonas rutogse sp. nov., isolated from Lake TangqianCo on Tibetan Plateau.</title>
        <authorList>
            <person name="Lu H."/>
            <person name="Xing P."/>
            <person name="Wu Q."/>
        </authorList>
    </citation>
    <scope>NUCLEOTIDE SEQUENCE [LARGE SCALE GENOMIC DNA]</scope>
    <source>
        <strain evidence="1 2">TQ8S</strain>
    </source>
</reference>
<evidence type="ECO:0000313" key="2">
    <source>
        <dbReference type="Proteomes" id="UP000253204"/>
    </source>
</evidence>
<dbReference type="RefSeq" id="WP_114484927.1">
    <property type="nucleotide sequence ID" value="NZ_CBCSHM010000005.1"/>
</dbReference>
<proteinExistence type="predicted"/>
<keyword evidence="2" id="KW-1185">Reference proteome</keyword>
<dbReference type="EMBL" id="QPIJ01000001">
    <property type="protein sequence ID" value="RCV93599.1"/>
    <property type="molecule type" value="Genomic_DNA"/>
</dbReference>